<gene>
    <name evidence="2" type="ORF">GCM10010191_09140</name>
</gene>
<evidence type="ECO:0000256" key="1">
    <source>
        <dbReference type="ARBA" id="ARBA00010617"/>
    </source>
</evidence>
<dbReference type="Proteomes" id="UP001501231">
    <property type="component" value="Unassembled WGS sequence"/>
</dbReference>
<keyword evidence="3" id="KW-1185">Reference proteome</keyword>
<sequence length="149" mass="16765">MGSERFDTRLSALMPAVREMPSPQRLYRDKATLRFERVDGVLHLYRHGDIITINRHPAVLGPGGRGGTFATDSPLIPLEIDGDAHAMWRRLLDPLFAPKRVKLLEDAVRGLARELVTGFIAKGEVELYSEFCVPLPCLTFQRAHNSEED</sequence>
<comment type="similarity">
    <text evidence="1">Belongs to the cytochrome P450 family.</text>
</comment>
<dbReference type="InterPro" id="IPR036396">
    <property type="entry name" value="Cyt_P450_sf"/>
</dbReference>
<evidence type="ECO:0008006" key="4">
    <source>
        <dbReference type="Google" id="ProtNLM"/>
    </source>
</evidence>
<evidence type="ECO:0000313" key="3">
    <source>
        <dbReference type="Proteomes" id="UP001501231"/>
    </source>
</evidence>
<dbReference type="PANTHER" id="PTHR46696:SF6">
    <property type="entry name" value="P450, PUTATIVE (EUROFUNG)-RELATED"/>
    <property type="match status" value="1"/>
</dbReference>
<name>A0ABP5VHY4_9ACTN</name>
<organism evidence="2 3">
    <name type="scientific">Actinomadura vinacea</name>
    <dbReference type="NCBI Taxonomy" id="115336"/>
    <lineage>
        <taxon>Bacteria</taxon>
        <taxon>Bacillati</taxon>
        <taxon>Actinomycetota</taxon>
        <taxon>Actinomycetes</taxon>
        <taxon>Streptosporangiales</taxon>
        <taxon>Thermomonosporaceae</taxon>
        <taxon>Actinomadura</taxon>
    </lineage>
</organism>
<dbReference type="EMBL" id="BAAARW010000003">
    <property type="protein sequence ID" value="GAA2403709.1"/>
    <property type="molecule type" value="Genomic_DNA"/>
</dbReference>
<dbReference type="Gene3D" id="1.10.630.10">
    <property type="entry name" value="Cytochrome P450"/>
    <property type="match status" value="1"/>
</dbReference>
<dbReference type="SUPFAM" id="SSF48264">
    <property type="entry name" value="Cytochrome P450"/>
    <property type="match status" value="1"/>
</dbReference>
<dbReference type="PANTHER" id="PTHR46696">
    <property type="entry name" value="P450, PUTATIVE (EUROFUNG)-RELATED"/>
    <property type="match status" value="1"/>
</dbReference>
<dbReference type="RefSeq" id="WP_344587165.1">
    <property type="nucleotide sequence ID" value="NZ_BAAARW010000003.1"/>
</dbReference>
<evidence type="ECO:0000313" key="2">
    <source>
        <dbReference type="EMBL" id="GAA2403709.1"/>
    </source>
</evidence>
<protein>
    <recommendedName>
        <fullName evidence="4">Cytochrome P450</fullName>
    </recommendedName>
</protein>
<comment type="caution">
    <text evidence="2">The sequence shown here is derived from an EMBL/GenBank/DDBJ whole genome shotgun (WGS) entry which is preliminary data.</text>
</comment>
<reference evidence="3" key="1">
    <citation type="journal article" date="2019" name="Int. J. Syst. Evol. Microbiol.">
        <title>The Global Catalogue of Microorganisms (GCM) 10K type strain sequencing project: providing services to taxonomists for standard genome sequencing and annotation.</title>
        <authorList>
            <consortium name="The Broad Institute Genomics Platform"/>
            <consortium name="The Broad Institute Genome Sequencing Center for Infectious Disease"/>
            <person name="Wu L."/>
            <person name="Ma J."/>
        </authorList>
    </citation>
    <scope>NUCLEOTIDE SEQUENCE [LARGE SCALE GENOMIC DNA]</scope>
    <source>
        <strain evidence="3">JCM 3325</strain>
    </source>
</reference>
<accession>A0ABP5VHY4</accession>
<proteinExistence type="inferred from homology"/>